<sequence length="194" mass="22051">MSWTNILTCFYLLNTSTMKHVRRVFFQQVLFLLVSLGITLNCNVTIHPNRTATYQLSEAPPSDGCETQWMYQNGTNLSFNKDIDLNSVLVLTNQSIMTKIYLGNLKYEIACVQAKVLNKVECKDTLDASRPDISPNSIKAEMTDKRHHLVVFVVLGLLGVIVILMVIYSCKAAPEEYCRNTHLPLQVHHQEHPL</sequence>
<proteinExistence type="predicted"/>
<evidence type="ECO:0000313" key="1">
    <source>
        <dbReference type="EMBL" id="KAJ8004991.1"/>
    </source>
</evidence>
<comment type="caution">
    <text evidence="1">The sequence shown here is derived from an EMBL/GenBank/DDBJ whole genome shotgun (WGS) entry which is preliminary data.</text>
</comment>
<reference evidence="1" key="1">
    <citation type="submission" date="2021-05" db="EMBL/GenBank/DDBJ databases">
        <authorList>
            <person name="Pan Q."/>
            <person name="Jouanno E."/>
            <person name="Zahm M."/>
            <person name="Klopp C."/>
            <person name="Cabau C."/>
            <person name="Louis A."/>
            <person name="Berthelot C."/>
            <person name="Parey E."/>
            <person name="Roest Crollius H."/>
            <person name="Montfort J."/>
            <person name="Robinson-Rechavi M."/>
            <person name="Bouchez O."/>
            <person name="Lampietro C."/>
            <person name="Lopez Roques C."/>
            <person name="Donnadieu C."/>
            <person name="Postlethwait J."/>
            <person name="Bobe J."/>
            <person name="Dillon D."/>
            <person name="Chandos A."/>
            <person name="von Hippel F."/>
            <person name="Guiguen Y."/>
        </authorList>
    </citation>
    <scope>NUCLEOTIDE SEQUENCE</scope>
    <source>
        <strain evidence="1">YG-Jan2019</strain>
    </source>
</reference>
<dbReference type="EMBL" id="CM055738">
    <property type="protein sequence ID" value="KAJ8004991.1"/>
    <property type="molecule type" value="Genomic_DNA"/>
</dbReference>
<protein>
    <submittedName>
        <fullName evidence="1">Uncharacterized protein</fullName>
    </submittedName>
</protein>
<gene>
    <name evidence="1" type="ORF">DPEC_G00142020</name>
</gene>
<keyword evidence="2" id="KW-1185">Reference proteome</keyword>
<evidence type="ECO:0000313" key="2">
    <source>
        <dbReference type="Proteomes" id="UP001157502"/>
    </source>
</evidence>
<accession>A0ACC2GMZ8</accession>
<dbReference type="Proteomes" id="UP001157502">
    <property type="component" value="Chromosome 11"/>
</dbReference>
<organism evidence="1 2">
    <name type="scientific">Dallia pectoralis</name>
    <name type="common">Alaska blackfish</name>
    <dbReference type="NCBI Taxonomy" id="75939"/>
    <lineage>
        <taxon>Eukaryota</taxon>
        <taxon>Metazoa</taxon>
        <taxon>Chordata</taxon>
        <taxon>Craniata</taxon>
        <taxon>Vertebrata</taxon>
        <taxon>Euteleostomi</taxon>
        <taxon>Actinopterygii</taxon>
        <taxon>Neopterygii</taxon>
        <taxon>Teleostei</taxon>
        <taxon>Protacanthopterygii</taxon>
        <taxon>Esociformes</taxon>
        <taxon>Umbridae</taxon>
        <taxon>Dallia</taxon>
    </lineage>
</organism>
<name>A0ACC2GMZ8_DALPE</name>